<feature type="active site" evidence="2">
    <location>
        <position position="255"/>
    </location>
</feature>
<dbReference type="Gene3D" id="3.40.309.10">
    <property type="entry name" value="Aldehyde Dehydrogenase, Chain A, domain 2"/>
    <property type="match status" value="1"/>
</dbReference>
<comment type="similarity">
    <text evidence="3">Belongs to the aldehyde dehydrogenase family.</text>
</comment>
<evidence type="ECO:0000259" key="4">
    <source>
        <dbReference type="Pfam" id="PF00171"/>
    </source>
</evidence>
<protein>
    <submittedName>
        <fullName evidence="5">Aldehyde dehydrogenase family protein</fullName>
    </submittedName>
</protein>
<gene>
    <name evidence="5" type="ORF">MMF94_23215</name>
</gene>
<keyword evidence="1 3" id="KW-0560">Oxidoreductase</keyword>
<sequence>MTDGHMPERILLHIDGKQVPAADGATFPLDNPATGEHLGEVANAGAADVDAAVGAARSAFEDRRWSGMRPRDRARILNRAAALLADRIDEYARLETLQIGRPLREMRAQLRRLPEWLEYFGAVAQSAEGTAPEFGTGYLNVVRRVPLGVAGLITPWNHPLLITMKKLSAALAAGNSIVVKPSELGPAVPSALVALLEEAGVPPGVVNSVTGFGATTGRLLSEHPGLDKLDITGGTDTGRVVAGNAGRSLIPVTAELGGKAPVIVFDDVDVDDAVAGALFAAFIATGQTCVQGARVLVVESMYDAVVDRLVDRTRALRLGDPLDSETQIGPLVSGPQRERVAAAVDRAREQGATVLCGGSVPEDARYAGGFFYEPTVVAGITPAHDLWYDEVFGPVTLVRPFRDEADAVAQANDCEFGLAASVWTRDVGRAIRVADQLDIGIVWINDHHRIDPASPWGGSKDSGIGSENGWDSYRGYTRTQSLIVNAGAGSSDWFGSSADLRYS</sequence>
<dbReference type="SUPFAM" id="SSF53720">
    <property type="entry name" value="ALDH-like"/>
    <property type="match status" value="1"/>
</dbReference>
<evidence type="ECO:0000256" key="1">
    <source>
        <dbReference type="ARBA" id="ARBA00023002"/>
    </source>
</evidence>
<evidence type="ECO:0000256" key="2">
    <source>
        <dbReference type="PROSITE-ProRule" id="PRU10007"/>
    </source>
</evidence>
<name>A0ABS9TJN5_9PSEU</name>
<organism evidence="5 6">
    <name type="scientific">Pseudonocardia alaniniphila</name>
    <dbReference type="NCBI Taxonomy" id="75291"/>
    <lineage>
        <taxon>Bacteria</taxon>
        <taxon>Bacillati</taxon>
        <taxon>Actinomycetota</taxon>
        <taxon>Actinomycetes</taxon>
        <taxon>Pseudonocardiales</taxon>
        <taxon>Pseudonocardiaceae</taxon>
        <taxon>Pseudonocardia</taxon>
    </lineage>
</organism>
<dbReference type="InterPro" id="IPR029510">
    <property type="entry name" value="Ald_DH_CS_GLU"/>
</dbReference>
<dbReference type="Gene3D" id="3.40.605.10">
    <property type="entry name" value="Aldehyde Dehydrogenase, Chain A, domain 1"/>
    <property type="match status" value="1"/>
</dbReference>
<feature type="domain" description="Aldehyde dehydrogenase" evidence="4">
    <location>
        <begin position="24"/>
        <end position="481"/>
    </location>
</feature>
<dbReference type="EMBL" id="JAKXMK010000020">
    <property type="protein sequence ID" value="MCH6168613.1"/>
    <property type="molecule type" value="Genomic_DNA"/>
</dbReference>
<dbReference type="Proteomes" id="UP001299970">
    <property type="component" value="Unassembled WGS sequence"/>
</dbReference>
<dbReference type="RefSeq" id="WP_241039256.1">
    <property type="nucleotide sequence ID" value="NZ_BAAAJF010000022.1"/>
</dbReference>
<evidence type="ECO:0000313" key="5">
    <source>
        <dbReference type="EMBL" id="MCH6168613.1"/>
    </source>
</evidence>
<dbReference type="InterPro" id="IPR016162">
    <property type="entry name" value="Ald_DH_N"/>
</dbReference>
<proteinExistence type="inferred from homology"/>
<evidence type="ECO:0000256" key="3">
    <source>
        <dbReference type="RuleBase" id="RU003345"/>
    </source>
</evidence>
<dbReference type="InterPro" id="IPR016163">
    <property type="entry name" value="Ald_DH_C"/>
</dbReference>
<comment type="caution">
    <text evidence="5">The sequence shown here is derived from an EMBL/GenBank/DDBJ whole genome shotgun (WGS) entry which is preliminary data.</text>
</comment>
<dbReference type="PANTHER" id="PTHR11699">
    <property type="entry name" value="ALDEHYDE DEHYDROGENASE-RELATED"/>
    <property type="match status" value="1"/>
</dbReference>
<evidence type="ECO:0000313" key="6">
    <source>
        <dbReference type="Proteomes" id="UP001299970"/>
    </source>
</evidence>
<dbReference type="InterPro" id="IPR016161">
    <property type="entry name" value="Ald_DH/histidinol_DH"/>
</dbReference>
<dbReference type="PROSITE" id="PS00687">
    <property type="entry name" value="ALDEHYDE_DEHYDR_GLU"/>
    <property type="match status" value="1"/>
</dbReference>
<keyword evidence="6" id="KW-1185">Reference proteome</keyword>
<reference evidence="5 6" key="1">
    <citation type="submission" date="2022-03" db="EMBL/GenBank/DDBJ databases">
        <title>Pseudonocardia alaer sp. nov., a novel actinomycete isolated from reed forest soil.</title>
        <authorList>
            <person name="Wang L."/>
        </authorList>
    </citation>
    <scope>NUCLEOTIDE SEQUENCE [LARGE SCALE GENOMIC DNA]</scope>
    <source>
        <strain evidence="5 6">Y-16303</strain>
    </source>
</reference>
<accession>A0ABS9TJN5</accession>
<dbReference type="Pfam" id="PF00171">
    <property type="entry name" value="Aldedh"/>
    <property type="match status" value="1"/>
</dbReference>
<dbReference type="InterPro" id="IPR015590">
    <property type="entry name" value="Aldehyde_DH_dom"/>
</dbReference>